<accession>A0ABV0TLL2</accession>
<name>A0ABV0TLL2_9TELE</name>
<evidence type="ECO:0000313" key="2">
    <source>
        <dbReference type="Proteomes" id="UP001482620"/>
    </source>
</evidence>
<evidence type="ECO:0000313" key="1">
    <source>
        <dbReference type="EMBL" id="MEQ2233694.1"/>
    </source>
</evidence>
<proteinExistence type="predicted"/>
<keyword evidence="2" id="KW-1185">Reference proteome</keyword>
<dbReference type="EMBL" id="JAHRIQ010037635">
    <property type="protein sequence ID" value="MEQ2233694.1"/>
    <property type="molecule type" value="Genomic_DNA"/>
</dbReference>
<gene>
    <name evidence="1" type="ORF">ILYODFUR_024369</name>
</gene>
<organism evidence="1 2">
    <name type="scientific">Ilyodon furcidens</name>
    <name type="common">goldbreast splitfin</name>
    <dbReference type="NCBI Taxonomy" id="33524"/>
    <lineage>
        <taxon>Eukaryota</taxon>
        <taxon>Metazoa</taxon>
        <taxon>Chordata</taxon>
        <taxon>Craniata</taxon>
        <taxon>Vertebrata</taxon>
        <taxon>Euteleostomi</taxon>
        <taxon>Actinopterygii</taxon>
        <taxon>Neopterygii</taxon>
        <taxon>Teleostei</taxon>
        <taxon>Neoteleostei</taxon>
        <taxon>Acanthomorphata</taxon>
        <taxon>Ovalentaria</taxon>
        <taxon>Atherinomorphae</taxon>
        <taxon>Cyprinodontiformes</taxon>
        <taxon>Goodeidae</taxon>
        <taxon>Ilyodon</taxon>
    </lineage>
</organism>
<comment type="caution">
    <text evidence="1">The sequence shown here is derived from an EMBL/GenBank/DDBJ whole genome shotgun (WGS) entry which is preliminary data.</text>
</comment>
<reference evidence="1 2" key="1">
    <citation type="submission" date="2021-06" db="EMBL/GenBank/DDBJ databases">
        <authorList>
            <person name="Palmer J.M."/>
        </authorList>
    </citation>
    <scope>NUCLEOTIDE SEQUENCE [LARGE SCALE GENOMIC DNA]</scope>
    <source>
        <strain evidence="2">if_2019</strain>
        <tissue evidence="1">Muscle</tissue>
    </source>
</reference>
<sequence length="109" mass="12172">MYLCSSSRVTMGLLAASLTDDLCAPPVVFVQCSGARLRMIYSAVLYEMFLAFTLSDPCFHNLIPDIPAVLLRPHEDVCLLTFSSKWPSENSWIYADIKSHTNGLCLVIR</sequence>
<dbReference type="Proteomes" id="UP001482620">
    <property type="component" value="Unassembled WGS sequence"/>
</dbReference>
<protein>
    <submittedName>
        <fullName evidence="1">Uncharacterized protein</fullName>
    </submittedName>
</protein>